<gene>
    <name evidence="1" type="ORF">DFR42_102385</name>
</gene>
<evidence type="ECO:0000313" key="1">
    <source>
        <dbReference type="EMBL" id="PXX45172.1"/>
    </source>
</evidence>
<proteinExistence type="predicted"/>
<dbReference type="Proteomes" id="UP000247792">
    <property type="component" value="Unassembled WGS sequence"/>
</dbReference>
<sequence>MGGNALKAGSVRLPAARYREVEHHAVTILQQHFPQRRIEAVMAYADKADFGDLDILIEADNDYNSRQFADALQATEVVANGDVTSIGLAVAEGVFQLDLIRTEYDSFDFASRYFGLNDFGNLIGRIAHKFGAKFGHLGLLYPMRDPDNKDHLIAELCITRDFGAALDLLGYDALLYEDMRATGQFKALEDIFLYVVSSPYVNREIYLLDNRNHKARIRDAKRATYNAFLLWLDEQDVIQLPAYAWAESGTPARLEQKQAFLEMAFARFPDFKLAHEQALEKYARRKQVKQQFNGALVAEVTGLSGKELGELMAQIRNSFADETSFENFFLDTDAEAIKARFLQEAAALSS</sequence>
<dbReference type="RefSeq" id="WP_110254633.1">
    <property type="nucleotide sequence ID" value="NZ_QJKB01000002.1"/>
</dbReference>
<dbReference type="EMBL" id="QJKB01000002">
    <property type="protein sequence ID" value="PXX45172.1"/>
    <property type="molecule type" value="Genomic_DNA"/>
</dbReference>
<keyword evidence="2" id="KW-1185">Reference proteome</keyword>
<organism evidence="1 2">
    <name type="scientific">Undibacterium pigrum</name>
    <dbReference type="NCBI Taxonomy" id="401470"/>
    <lineage>
        <taxon>Bacteria</taxon>
        <taxon>Pseudomonadati</taxon>
        <taxon>Pseudomonadota</taxon>
        <taxon>Betaproteobacteria</taxon>
        <taxon>Burkholderiales</taxon>
        <taxon>Oxalobacteraceae</taxon>
        <taxon>Undibacterium</taxon>
    </lineage>
</organism>
<comment type="caution">
    <text evidence="1">The sequence shown here is derived from an EMBL/GenBank/DDBJ whole genome shotgun (WGS) entry which is preliminary data.</text>
</comment>
<reference evidence="1 2" key="1">
    <citation type="submission" date="2018-05" db="EMBL/GenBank/DDBJ databases">
        <title>Genomic Encyclopedia of Type Strains, Phase IV (KMG-IV): sequencing the most valuable type-strain genomes for metagenomic binning, comparative biology and taxonomic classification.</title>
        <authorList>
            <person name="Goeker M."/>
        </authorList>
    </citation>
    <scope>NUCLEOTIDE SEQUENCE [LARGE SCALE GENOMIC DNA]</scope>
    <source>
        <strain evidence="1 2">DSM 19792</strain>
    </source>
</reference>
<dbReference type="AlphaFoldDB" id="A0A318J9Z1"/>
<dbReference type="OrthoDB" id="8768438at2"/>
<accession>A0A318J9Z1</accession>
<evidence type="ECO:0000313" key="2">
    <source>
        <dbReference type="Proteomes" id="UP000247792"/>
    </source>
</evidence>
<protein>
    <submittedName>
        <fullName evidence="1">Uncharacterized protein</fullName>
    </submittedName>
</protein>
<name>A0A318J9Z1_9BURK</name>